<evidence type="ECO:0000313" key="4">
    <source>
        <dbReference type="EMBL" id="ETO36974.1"/>
    </source>
</evidence>
<dbReference type="CDD" id="cd00200">
    <property type="entry name" value="WD40"/>
    <property type="match status" value="1"/>
</dbReference>
<dbReference type="OrthoDB" id="273771at2759"/>
<evidence type="ECO:0000256" key="2">
    <source>
        <dbReference type="ARBA" id="ARBA00022737"/>
    </source>
</evidence>
<keyword evidence="1 3" id="KW-0853">WD repeat</keyword>
<dbReference type="SMART" id="SM00320">
    <property type="entry name" value="WD40"/>
    <property type="match status" value="7"/>
</dbReference>
<reference evidence="4 5" key="1">
    <citation type="journal article" date="2013" name="Curr. Biol.">
        <title>The Genome of the Foraminiferan Reticulomyxa filosa.</title>
        <authorList>
            <person name="Glockner G."/>
            <person name="Hulsmann N."/>
            <person name="Schleicher M."/>
            <person name="Noegel A.A."/>
            <person name="Eichinger L."/>
            <person name="Gallinger C."/>
            <person name="Pawlowski J."/>
            <person name="Sierra R."/>
            <person name="Euteneuer U."/>
            <person name="Pillet L."/>
            <person name="Moustafa A."/>
            <person name="Platzer M."/>
            <person name="Groth M."/>
            <person name="Szafranski K."/>
            <person name="Schliwa M."/>
        </authorList>
    </citation>
    <scope>NUCLEOTIDE SEQUENCE [LARGE SCALE GENOMIC DNA]</scope>
</reference>
<dbReference type="Proteomes" id="UP000023152">
    <property type="component" value="Unassembled WGS sequence"/>
</dbReference>
<dbReference type="PANTHER" id="PTHR19879:SF9">
    <property type="entry name" value="TRANSCRIPTION INITIATION FACTOR TFIID SUBUNIT 5"/>
    <property type="match status" value="1"/>
</dbReference>
<dbReference type="PROSITE" id="PS50082">
    <property type="entry name" value="WD_REPEATS_2"/>
    <property type="match status" value="6"/>
</dbReference>
<keyword evidence="2" id="KW-0677">Repeat</keyword>
<dbReference type="InterPro" id="IPR015943">
    <property type="entry name" value="WD40/YVTN_repeat-like_dom_sf"/>
</dbReference>
<dbReference type="PRINTS" id="PR00320">
    <property type="entry name" value="GPROTEINBRPT"/>
</dbReference>
<dbReference type="InterPro" id="IPR020472">
    <property type="entry name" value="WD40_PAC1"/>
</dbReference>
<dbReference type="InterPro" id="IPR001680">
    <property type="entry name" value="WD40_rpt"/>
</dbReference>
<dbReference type="PROSITE" id="PS50294">
    <property type="entry name" value="WD_REPEATS_REGION"/>
    <property type="match status" value="4"/>
</dbReference>
<proteinExistence type="predicted"/>
<feature type="repeat" description="WD" evidence="3">
    <location>
        <begin position="304"/>
        <end position="341"/>
    </location>
</feature>
<dbReference type="InterPro" id="IPR019775">
    <property type="entry name" value="WD40_repeat_CS"/>
</dbReference>
<feature type="repeat" description="WD" evidence="3">
    <location>
        <begin position="463"/>
        <end position="488"/>
    </location>
</feature>
<comment type="caution">
    <text evidence="4">The sequence shown here is derived from an EMBL/GenBank/DDBJ whole genome shotgun (WGS) entry which is preliminary data.</text>
</comment>
<dbReference type="Gene3D" id="2.130.10.10">
    <property type="entry name" value="YVTN repeat-like/Quinoprotein amine dehydrogenase"/>
    <property type="match status" value="3"/>
</dbReference>
<evidence type="ECO:0000256" key="3">
    <source>
        <dbReference type="PROSITE-ProRule" id="PRU00221"/>
    </source>
</evidence>
<dbReference type="Gene3D" id="3.30.40.10">
    <property type="entry name" value="Zinc/RING finger domain, C3HC4 (zinc finger)"/>
    <property type="match status" value="1"/>
</dbReference>
<evidence type="ECO:0000313" key="5">
    <source>
        <dbReference type="Proteomes" id="UP000023152"/>
    </source>
</evidence>
<dbReference type="Pfam" id="PF00400">
    <property type="entry name" value="WD40"/>
    <property type="match status" value="6"/>
</dbReference>
<feature type="repeat" description="WD" evidence="3">
    <location>
        <begin position="489"/>
        <end position="542"/>
    </location>
</feature>
<gene>
    <name evidence="4" type="ORF">RFI_00086</name>
</gene>
<dbReference type="PROSITE" id="PS00678">
    <property type="entry name" value="WD_REPEATS_1"/>
    <property type="match status" value="5"/>
</dbReference>
<dbReference type="InterPro" id="IPR013083">
    <property type="entry name" value="Znf_RING/FYVE/PHD"/>
</dbReference>
<dbReference type="EMBL" id="ASPP01000087">
    <property type="protein sequence ID" value="ETO36974.1"/>
    <property type="molecule type" value="Genomic_DNA"/>
</dbReference>
<organism evidence="4 5">
    <name type="scientific">Reticulomyxa filosa</name>
    <dbReference type="NCBI Taxonomy" id="46433"/>
    <lineage>
        <taxon>Eukaryota</taxon>
        <taxon>Sar</taxon>
        <taxon>Rhizaria</taxon>
        <taxon>Retaria</taxon>
        <taxon>Foraminifera</taxon>
        <taxon>Monothalamids</taxon>
        <taxon>Reticulomyxidae</taxon>
        <taxon>Reticulomyxa</taxon>
    </lineage>
</organism>
<feature type="repeat" description="WD" evidence="3">
    <location>
        <begin position="396"/>
        <end position="440"/>
    </location>
</feature>
<sequence>MKNLEREEGEEDRKDEACSAYLPRVCFEKKWILQSNEPEQLNDFICLICKQIANDPMEISCPEHTNLEGLLIVGEDCLAQFLSNNNNSCPVQSHKNCQYHKIKSMKRQILDLNVVCPRQFQYDLRMIDDGHEEGKPPGTAVCDFKGKLEQLNEHLEKSCSLRLLGWCLKPFESTETGKLQLEKNISKDSNKLGDTFSANSDQSMQIKSDTQEKEIKSTHCIHSNEQKQYDNNDGTPGSGCKTSPNASFDLFCSSKLLKNFSGHTDIVRGIDFSSSTDDQILCSGSRDQTIRLWDVGTGKQLKVLSGHSSAVNCVKFSPYHNRNSHCNVICSSSTDKTIRFWYFKIEKQYQVFNEHTKAVYCIQFSPFDNGRYLCSGSGDKTVRLWDVETSKALHVFNGHTNDIWCVDFSPLQSNCKTICSGSDDSTVRLWDVETAKELTVIRQKGTIYSVKYSPFQTSADSGGNAILSGSSNKKVHLWDIRSRKEISVFKGHTNEVYCVDYFPFNNNYDDIVGIGGANIIYSGSWDNTIRFWDIRSNKQLLKISGNTKEDKGIRCIQFLPLKNTEKRKDNDCSHVMCYGSVRGPIRMWGQTY</sequence>
<keyword evidence="5" id="KW-1185">Reference proteome</keyword>
<protein>
    <submittedName>
        <fullName evidence="4">WD-40 repeat-containing protein</fullName>
    </submittedName>
</protein>
<accession>X6PG23</accession>
<dbReference type="PANTHER" id="PTHR19879">
    <property type="entry name" value="TRANSCRIPTION INITIATION FACTOR TFIID"/>
    <property type="match status" value="1"/>
</dbReference>
<dbReference type="AlphaFoldDB" id="X6PG23"/>
<feature type="repeat" description="WD" evidence="3">
    <location>
        <begin position="352"/>
        <end position="395"/>
    </location>
</feature>
<name>X6PG23_RETFI</name>
<feature type="repeat" description="WD" evidence="3">
    <location>
        <begin position="260"/>
        <end position="303"/>
    </location>
</feature>
<dbReference type="SUPFAM" id="SSF50978">
    <property type="entry name" value="WD40 repeat-like"/>
    <property type="match status" value="1"/>
</dbReference>
<evidence type="ECO:0000256" key="1">
    <source>
        <dbReference type="ARBA" id="ARBA00022574"/>
    </source>
</evidence>
<dbReference type="InterPro" id="IPR036322">
    <property type="entry name" value="WD40_repeat_dom_sf"/>
</dbReference>